<evidence type="ECO:0000313" key="3">
    <source>
        <dbReference type="EMBL" id="RLQ88510.1"/>
    </source>
</evidence>
<evidence type="ECO:0000256" key="1">
    <source>
        <dbReference type="SAM" id="SignalP"/>
    </source>
</evidence>
<keyword evidence="1" id="KW-0732">Signal</keyword>
<dbReference type="SUPFAM" id="SSF159501">
    <property type="entry name" value="EreA/ChaN-like"/>
    <property type="match status" value="1"/>
</dbReference>
<feature type="chain" id="PRO_5017958286" description="Haem-binding uptake Tiki superfamily ChaN domain-containing protein" evidence="1">
    <location>
        <begin position="24"/>
        <end position="299"/>
    </location>
</feature>
<feature type="domain" description="Haem-binding uptake Tiki superfamily ChaN" evidence="2">
    <location>
        <begin position="40"/>
        <end position="241"/>
    </location>
</feature>
<dbReference type="Gene3D" id="3.40.50.11550">
    <property type="match status" value="2"/>
</dbReference>
<dbReference type="Pfam" id="PF04187">
    <property type="entry name" value="Cofac_haem_bdg"/>
    <property type="match status" value="1"/>
</dbReference>
<evidence type="ECO:0000313" key="4">
    <source>
        <dbReference type="Proteomes" id="UP000281094"/>
    </source>
</evidence>
<organism evidence="3 4">
    <name type="scientific">Notoacmeibacter ruber</name>
    <dbReference type="NCBI Taxonomy" id="2670375"/>
    <lineage>
        <taxon>Bacteria</taxon>
        <taxon>Pseudomonadati</taxon>
        <taxon>Pseudomonadota</taxon>
        <taxon>Alphaproteobacteria</taxon>
        <taxon>Hyphomicrobiales</taxon>
        <taxon>Notoacmeibacteraceae</taxon>
        <taxon>Notoacmeibacter</taxon>
    </lineage>
</organism>
<protein>
    <recommendedName>
        <fullName evidence="2">Haem-binding uptake Tiki superfamily ChaN domain-containing protein</fullName>
    </recommendedName>
</protein>
<evidence type="ECO:0000259" key="2">
    <source>
        <dbReference type="Pfam" id="PF04187"/>
    </source>
</evidence>
<reference evidence="3 4" key="1">
    <citation type="submission" date="2018-10" db="EMBL/GenBank/DDBJ databases">
        <title>Notoacmeibacter sp. M2BS9Y-3-1, whole genome shotgun sequence.</title>
        <authorList>
            <person name="Tuo L."/>
        </authorList>
    </citation>
    <scope>NUCLEOTIDE SEQUENCE [LARGE SCALE GENOMIC DNA]</scope>
    <source>
        <strain evidence="3 4">M2BS9Y-3-1</strain>
    </source>
</reference>
<comment type="caution">
    <text evidence="3">The sequence shown here is derived from an EMBL/GenBank/DDBJ whole genome shotgun (WGS) entry which is preliminary data.</text>
</comment>
<gene>
    <name evidence="3" type="ORF">D8780_10115</name>
</gene>
<feature type="signal peptide" evidence="1">
    <location>
        <begin position="1"/>
        <end position="23"/>
    </location>
</feature>
<dbReference type="RefSeq" id="WP_121645478.1">
    <property type="nucleotide sequence ID" value="NZ_RCWN01000001.1"/>
</dbReference>
<dbReference type="EMBL" id="RCWN01000001">
    <property type="protein sequence ID" value="RLQ88510.1"/>
    <property type="molecule type" value="Genomic_DNA"/>
</dbReference>
<proteinExistence type="predicted"/>
<dbReference type="AlphaFoldDB" id="A0A3L7JDG0"/>
<sequence>MHFILRGLFLLPFLLLSLTAAQARLVGAAGEDDLRFASLLDRAVEKRFILIGEIHPAASHHAFQARLIEALADRGREPQIVLEMVTRAMDEVLDRWIAGELQPEELEPALGWNESGWPDFEIYRPIFDAAKAHGLRMRGAALERDELMKIGTGGRDALSSARTKELLLDRPLEAAGRQTLLRTIVESHCGMVDERSAEPMVLMQSARDGAMARIMIEAGSVGAILIAGDGHVRRDHGVPRFLPADQSLAIGQIESDTAPEPADGAAFDVIRLTPAVDRGDPCARFRKDAAEEAPSESRK</sequence>
<dbReference type="CDD" id="cd14727">
    <property type="entry name" value="ChanN-like"/>
    <property type="match status" value="1"/>
</dbReference>
<dbReference type="InterPro" id="IPR007314">
    <property type="entry name" value="Cofac_haem-bd_dom"/>
</dbReference>
<name>A0A3L7JDG0_9HYPH</name>
<keyword evidence="4" id="KW-1185">Reference proteome</keyword>
<accession>A0A3L7JDG0</accession>
<dbReference type="Proteomes" id="UP000281094">
    <property type="component" value="Unassembled WGS sequence"/>
</dbReference>